<evidence type="ECO:0000313" key="11">
    <source>
        <dbReference type="Proteomes" id="UP000579812"/>
    </source>
</evidence>
<dbReference type="GO" id="GO:0001868">
    <property type="term" value="P:regulation of complement activation, lectin pathway"/>
    <property type="evidence" value="ECO:0007669"/>
    <property type="project" value="UniProtKB-ARBA"/>
</dbReference>
<dbReference type="Gene3D" id="2.60.120.260">
    <property type="entry name" value="Galactose-binding domain-like"/>
    <property type="match status" value="11"/>
</dbReference>
<accession>A0A7J6CWF4</accession>
<name>A0A7J6CWF4_9TELE</name>
<dbReference type="InterPro" id="IPR008979">
    <property type="entry name" value="Galactose-bd-like_sf"/>
</dbReference>
<evidence type="ECO:0000259" key="9">
    <source>
        <dbReference type="SMART" id="SM00607"/>
    </source>
</evidence>
<dbReference type="Proteomes" id="UP000579812">
    <property type="component" value="Unassembled WGS sequence"/>
</dbReference>
<feature type="domain" description="Fucolectin tachylectin-4 pentraxin-1" evidence="9">
    <location>
        <begin position="695"/>
        <end position="834"/>
    </location>
</feature>
<evidence type="ECO:0000256" key="7">
    <source>
        <dbReference type="ARBA" id="ARBA00023157"/>
    </source>
</evidence>
<feature type="chain" id="PRO_5029703169" description="Fucolectin tachylectin-4 pentraxin-1 domain-containing protein" evidence="8">
    <location>
        <begin position="22"/>
        <end position="1589"/>
    </location>
</feature>
<protein>
    <recommendedName>
        <fullName evidence="9">Fucolectin tachylectin-4 pentraxin-1 domain-containing protein</fullName>
    </recommendedName>
</protein>
<evidence type="ECO:0000256" key="5">
    <source>
        <dbReference type="ARBA" id="ARBA00022734"/>
    </source>
</evidence>
<evidence type="ECO:0000256" key="1">
    <source>
        <dbReference type="ARBA" id="ARBA00002219"/>
    </source>
</evidence>
<dbReference type="PANTHER" id="PTHR45713">
    <property type="entry name" value="FTP DOMAIN-CONTAINING PROTEIN"/>
    <property type="match status" value="1"/>
</dbReference>
<dbReference type="EMBL" id="JAAMOB010000007">
    <property type="protein sequence ID" value="KAF4111677.1"/>
    <property type="molecule type" value="Genomic_DNA"/>
</dbReference>
<evidence type="ECO:0000256" key="2">
    <source>
        <dbReference type="ARBA" id="ARBA00010147"/>
    </source>
</evidence>
<comment type="function">
    <text evidence="1">Acts as a defensive agent. Recognizes blood group fucosylated oligosaccharides including A, B, H and Lewis B-type antigens. Does not recognize Lewis A antigen and has low affinity for monovalent haptens.</text>
</comment>
<dbReference type="InterPro" id="IPR051941">
    <property type="entry name" value="BG_Antigen-Binding_Lectin"/>
</dbReference>
<evidence type="ECO:0000256" key="3">
    <source>
        <dbReference type="ARBA" id="ARBA00011233"/>
    </source>
</evidence>
<feature type="domain" description="Fucolectin tachylectin-4 pentraxin-1" evidence="9">
    <location>
        <begin position="557"/>
        <end position="694"/>
    </location>
</feature>
<gene>
    <name evidence="10" type="ORF">G5714_008708</name>
</gene>
<keyword evidence="4" id="KW-0479">Metal-binding</keyword>
<dbReference type="InterPro" id="IPR006585">
    <property type="entry name" value="FTP1"/>
</dbReference>
<evidence type="ECO:0000256" key="4">
    <source>
        <dbReference type="ARBA" id="ARBA00022723"/>
    </source>
</evidence>
<dbReference type="GO" id="GO:0010185">
    <property type="term" value="P:regulation of cellular defense response"/>
    <property type="evidence" value="ECO:0007669"/>
    <property type="project" value="UniProtKB-ARBA"/>
</dbReference>
<keyword evidence="8" id="KW-0732">Signal</keyword>
<dbReference type="SMART" id="SM00607">
    <property type="entry name" value="FTP"/>
    <property type="match status" value="11"/>
</dbReference>
<keyword evidence="6" id="KW-0106">Calcium</keyword>
<keyword evidence="11" id="KW-1185">Reference proteome</keyword>
<feature type="domain" description="Fucolectin tachylectin-4 pentraxin-1" evidence="9">
    <location>
        <begin position="423"/>
        <end position="555"/>
    </location>
</feature>
<dbReference type="GO" id="GO:0046872">
    <property type="term" value="F:metal ion binding"/>
    <property type="evidence" value="ECO:0007669"/>
    <property type="project" value="UniProtKB-KW"/>
</dbReference>
<proteinExistence type="inferred from homology"/>
<evidence type="ECO:0000256" key="6">
    <source>
        <dbReference type="ARBA" id="ARBA00022837"/>
    </source>
</evidence>
<sequence length="1589" mass="175168">MTVFFKSLSFLLVNIAGWGTANQSTLDYNWFPQNALDGLNNTCTHTNTQSDPWWKLDLMKTYSVNRVTITNRRECCESRIDGAEIRIGNSFSGVFSNPVCAVVSTIPAGATYSYLCRGMEGRYVSVNIPGTSKILTLCEVGVYVISDNLAAGKTATQSSTSGYWFAQKAIDFNPGFTKSWSACSSTDAQTNPWWRVDLGSVYRVNRVVITNRLDCCPERINGAQIRIGNSLENNGNNNPICAVISSIPAGVSSTYTCNDMEGQYVNLIIPGDSRILTLCEVEVYGEVNVATWGTANQSSLYSNWSAQNALDGLNSTCTHTDTQSDPWWTLDLMKMYSVNRVTITNRRDCCDSRIDGAEIRIGNDSSDLLSNPVCAVVSTIPAGATYSYSCRGMEGRYVIVNIPGTSNILTLCEVGVYVIPVNIATWGTAVQSTSHNSGWSAQSTLDESSSTCSHTTTQTDPWWKLDLMKTYSVNRVTITNRHDCCESRIDGAEIRIGNDSSDLFSNPLCAVVSTIPAGATYSYLCRGMEGRYVIVNIPGTSKILTLCEVGVYVISGNLATERTVTQSSTIGTWSAEQAIDFNPGFVQPSSSCSSTTAQTNPWWRVDLRYIYRISRVVITNRLDCCPERINGAEIHIGNSLENNGNNNPICAVISSIPAGVSSTYTCNDMEGRYVNLIIPGDSRILTLCEVEVYGEGNWASRGTVIQSSTSGDRFAEKAIDGNRGLQQLYTGCSSTLNQTNPWWRLDLRDVYRVSRVVITNRKDCCAEQMNGVEIHIGNSLKNNGSNNPICAVIPAIPAGESYSYSCGGMEGRYVNLIIPGDMKTLTLCEVEVFGEENIAIKGKAVQSSTFYFQANSAIDDIDLYCTHTETETNPWWRLDLMDLKIIQEVIITNRMDCCFEQINGAEIRIGNSTENNGNSNPVCVVISGIPAGQSVSCSCGGMQGRYLNIVIPGDSKQLSLCEVRVYGKDGVKLSGHAVQSSLLEYYQADRAIDRIKYGPGPASETNLWWRLYLLDNYYISTVIIINRGDCCPERLDGAEIRIGNSLENNGNNNPVCAVITSIPQGASHSCSCPDMEGRYVNIVIPGDRYLMLCEVEVYRSFSGNVAIGRNAIQSSTHHTWDAGKAIDGIKDNWSKCSSTSYGNNPFWRLDLLNIYRVSRVVITNRIDCCPEHINGTEIRVGNSLENNGTDNPICAVISSIPAGVSYTYSCYGMVGRYVNLVIPGNEKVLILCEVEVYGTENLALKGTAVQSTTYYHWGAANAIDGIRYAPGEASYCSITLNQLNQWWRLNLLEYYYIYKVTITNRADCYSERMTGVEIRIGNSLENNGNNNPRCAVVTSHVPLGGTVSFNCNGMGGRYVNMYLPNIQTFLTLCEVEVYGTENLALKGTAVQSTTYYHWGAANAIDGIRYAPGEASYCSITLNQLNQWWRLNLLEYYYIYKVTITNRADNNPERMTGVEIRIGNSLENNGNNNPRCAVVTSHVPLGGTVSFNCNRMGGRYVNMYLPNIQTFLTLCEVEVYGTAYRKKVFLRMKLASSVDTTAVNNTFLNQLRSALGLSSVSDVKLSWSRLPYREATHKQKKPTRACADER</sequence>
<feature type="signal peptide" evidence="8">
    <location>
        <begin position="1"/>
        <end position="21"/>
    </location>
</feature>
<feature type="domain" description="Fucolectin tachylectin-4 pentraxin-1" evidence="9">
    <location>
        <begin position="1239"/>
        <end position="1379"/>
    </location>
</feature>
<organism evidence="10 11">
    <name type="scientific">Onychostoma macrolepis</name>
    <dbReference type="NCBI Taxonomy" id="369639"/>
    <lineage>
        <taxon>Eukaryota</taxon>
        <taxon>Metazoa</taxon>
        <taxon>Chordata</taxon>
        <taxon>Craniata</taxon>
        <taxon>Vertebrata</taxon>
        <taxon>Euteleostomi</taxon>
        <taxon>Actinopterygii</taxon>
        <taxon>Neopterygii</taxon>
        <taxon>Teleostei</taxon>
        <taxon>Ostariophysi</taxon>
        <taxon>Cypriniformes</taxon>
        <taxon>Cyprinidae</taxon>
        <taxon>Acrossocheilinae</taxon>
        <taxon>Onychostoma</taxon>
    </lineage>
</organism>
<feature type="domain" description="Fucolectin tachylectin-4 pentraxin-1" evidence="9">
    <location>
        <begin position="12"/>
        <end position="147"/>
    </location>
</feature>
<comment type="subunit">
    <text evidence="3">Homotrimer.</text>
</comment>
<keyword evidence="5" id="KW-0430">Lectin</keyword>
<feature type="domain" description="Fucolectin tachylectin-4 pentraxin-1" evidence="9">
    <location>
        <begin position="973"/>
        <end position="1104"/>
    </location>
</feature>
<dbReference type="GO" id="GO:0042806">
    <property type="term" value="F:fucose binding"/>
    <property type="evidence" value="ECO:0007669"/>
    <property type="project" value="UniProtKB-ARBA"/>
</dbReference>
<feature type="domain" description="Fucolectin tachylectin-4 pentraxin-1" evidence="9">
    <location>
        <begin position="835"/>
        <end position="972"/>
    </location>
</feature>
<keyword evidence="7" id="KW-1015">Disulfide bond</keyword>
<evidence type="ECO:0000313" key="10">
    <source>
        <dbReference type="EMBL" id="KAF4111677.1"/>
    </source>
</evidence>
<dbReference type="PANTHER" id="PTHR45713:SF11">
    <property type="entry name" value="FUCOLECTIN TACHYLECTIN-4 PENTRAXIN-1 DOMAIN-CONTAINING PROTEIN"/>
    <property type="match status" value="1"/>
</dbReference>
<comment type="similarity">
    <text evidence="2">Belongs to the fucolectin family.</text>
</comment>
<feature type="domain" description="Fucolectin tachylectin-4 pentraxin-1" evidence="9">
    <location>
        <begin position="286"/>
        <end position="422"/>
    </location>
</feature>
<dbReference type="SUPFAM" id="SSF49785">
    <property type="entry name" value="Galactose-binding domain-like"/>
    <property type="match status" value="11"/>
</dbReference>
<feature type="domain" description="Fucolectin tachylectin-4 pentraxin-1" evidence="9">
    <location>
        <begin position="148"/>
        <end position="285"/>
    </location>
</feature>
<feature type="domain" description="Fucolectin tachylectin-4 pentraxin-1" evidence="9">
    <location>
        <begin position="1380"/>
        <end position="1522"/>
    </location>
</feature>
<reference evidence="10 11" key="1">
    <citation type="submission" date="2020-04" db="EMBL/GenBank/DDBJ databases">
        <title>Chromosome-level genome assembly of a cyprinid fish Onychostoma macrolepis by integration of Nanopore Sequencing, Bionano and Hi-C technology.</title>
        <authorList>
            <person name="Wang D."/>
        </authorList>
    </citation>
    <scope>NUCLEOTIDE SEQUENCE [LARGE SCALE GENOMIC DNA]</scope>
    <source>
        <strain evidence="10">SWU-2019</strain>
        <tissue evidence="10">Muscle</tissue>
    </source>
</reference>
<feature type="domain" description="Fucolectin tachylectin-4 pentraxin-1" evidence="9">
    <location>
        <begin position="1105"/>
        <end position="1238"/>
    </location>
</feature>
<evidence type="ECO:0000256" key="8">
    <source>
        <dbReference type="SAM" id="SignalP"/>
    </source>
</evidence>
<dbReference type="Pfam" id="PF22633">
    <property type="entry name" value="F5_F8_type_C_2"/>
    <property type="match status" value="11"/>
</dbReference>
<comment type="caution">
    <text evidence="10">The sequence shown here is derived from an EMBL/GenBank/DDBJ whole genome shotgun (WGS) entry which is preliminary data.</text>
</comment>